<feature type="coiled-coil region" evidence="11">
    <location>
        <begin position="388"/>
        <end position="422"/>
    </location>
</feature>
<evidence type="ECO:0000256" key="2">
    <source>
        <dbReference type="ARBA" id="ARBA00008045"/>
    </source>
</evidence>
<feature type="domain" description="Kinesin motor" evidence="13">
    <location>
        <begin position="443"/>
        <end position="782"/>
    </location>
</feature>
<dbReference type="PROSITE" id="PS50067">
    <property type="entry name" value="KINESIN_MOTOR_2"/>
    <property type="match status" value="1"/>
</dbReference>
<evidence type="ECO:0000256" key="8">
    <source>
        <dbReference type="ARBA" id="ARBA00023212"/>
    </source>
</evidence>
<evidence type="ECO:0000313" key="14">
    <source>
        <dbReference type="EMBL" id="MBN3291634.1"/>
    </source>
</evidence>
<comment type="subcellular location">
    <subcellularLocation>
        <location evidence="1">Cytoplasm</location>
        <location evidence="1">Cytoskeleton</location>
    </subcellularLocation>
</comment>
<accession>A0ABS2YZJ4</accession>
<feature type="binding site" evidence="9">
    <location>
        <begin position="535"/>
        <end position="542"/>
    </location>
    <ligand>
        <name>ATP</name>
        <dbReference type="ChEBI" id="CHEBI:30616"/>
    </ligand>
</feature>
<dbReference type="InterPro" id="IPR036961">
    <property type="entry name" value="Kinesin_motor_dom_sf"/>
</dbReference>
<comment type="similarity">
    <text evidence="2">Belongs to the prefoldin subunit beta family.</text>
</comment>
<dbReference type="PROSITE" id="PS00411">
    <property type="entry name" value="KINESIN_MOTOR_1"/>
    <property type="match status" value="1"/>
</dbReference>
<dbReference type="Proteomes" id="UP001166052">
    <property type="component" value="Unassembled WGS sequence"/>
</dbReference>
<dbReference type="SMART" id="SM00129">
    <property type="entry name" value="KISc"/>
    <property type="match status" value="1"/>
</dbReference>
<name>A0ABS2YZJ4_POLSE</name>
<evidence type="ECO:0000256" key="7">
    <source>
        <dbReference type="ARBA" id="ARBA00023175"/>
    </source>
</evidence>
<dbReference type="InterPro" id="IPR001752">
    <property type="entry name" value="Kinesin_motor_dom"/>
</dbReference>
<evidence type="ECO:0000256" key="12">
    <source>
        <dbReference type="SAM" id="MobiDB-lite"/>
    </source>
</evidence>
<feature type="region of interest" description="Disordered" evidence="12">
    <location>
        <begin position="176"/>
        <end position="243"/>
    </location>
</feature>
<keyword evidence="7 9" id="KW-0505">Motor protein</keyword>
<dbReference type="PRINTS" id="PR00380">
    <property type="entry name" value="KINESINHEAVY"/>
</dbReference>
<organism evidence="14 15">
    <name type="scientific">Polypterus senegalus</name>
    <name type="common">Senegal bichir</name>
    <dbReference type="NCBI Taxonomy" id="55291"/>
    <lineage>
        <taxon>Eukaryota</taxon>
        <taxon>Metazoa</taxon>
        <taxon>Chordata</taxon>
        <taxon>Craniata</taxon>
        <taxon>Vertebrata</taxon>
        <taxon>Euteleostomi</taxon>
        <taxon>Actinopterygii</taxon>
        <taxon>Polypteriformes</taxon>
        <taxon>Polypteridae</taxon>
        <taxon>Polypterus</taxon>
    </lineage>
</organism>
<comment type="caution">
    <text evidence="14">The sequence shown here is derived from an EMBL/GenBank/DDBJ whole genome shotgun (WGS) entry which is preliminary data.</text>
</comment>
<feature type="non-terminal residue" evidence="14">
    <location>
        <position position="1"/>
    </location>
</feature>
<dbReference type="InterPro" id="IPR009053">
    <property type="entry name" value="Prefoldin"/>
</dbReference>
<evidence type="ECO:0000256" key="1">
    <source>
        <dbReference type="ARBA" id="ARBA00004245"/>
    </source>
</evidence>
<dbReference type="SUPFAM" id="SSF52540">
    <property type="entry name" value="P-loop containing nucleoside triphosphate hydrolases"/>
    <property type="match status" value="1"/>
</dbReference>
<dbReference type="SUPFAM" id="SSF46579">
    <property type="entry name" value="Prefoldin"/>
    <property type="match status" value="1"/>
</dbReference>
<evidence type="ECO:0000259" key="13">
    <source>
        <dbReference type="PROSITE" id="PS50067"/>
    </source>
</evidence>
<keyword evidence="4 10" id="KW-0493">Microtubule</keyword>
<evidence type="ECO:0000256" key="5">
    <source>
        <dbReference type="ARBA" id="ARBA00022741"/>
    </source>
</evidence>
<evidence type="ECO:0000256" key="3">
    <source>
        <dbReference type="ARBA" id="ARBA00010899"/>
    </source>
</evidence>
<keyword evidence="8" id="KW-0206">Cytoskeleton</keyword>
<feature type="coiled-coil region" evidence="11">
    <location>
        <begin position="2"/>
        <end position="55"/>
    </location>
</feature>
<evidence type="ECO:0000313" key="15">
    <source>
        <dbReference type="Proteomes" id="UP001166052"/>
    </source>
</evidence>
<dbReference type="Pfam" id="PF00225">
    <property type="entry name" value="Kinesin"/>
    <property type="match status" value="1"/>
</dbReference>
<dbReference type="EMBL" id="JAAWVN010013387">
    <property type="protein sequence ID" value="MBN3291634.1"/>
    <property type="molecule type" value="Genomic_DNA"/>
</dbReference>
<keyword evidence="6 9" id="KW-0067">ATP-binding</keyword>
<feature type="coiled-coil region" evidence="11">
    <location>
        <begin position="80"/>
        <end position="114"/>
    </location>
</feature>
<proteinExistence type="inferred from homology"/>
<keyword evidence="11" id="KW-0175">Coiled coil</keyword>
<dbReference type="InterPro" id="IPR027640">
    <property type="entry name" value="Kinesin-like_fam"/>
</dbReference>
<evidence type="ECO:0000256" key="9">
    <source>
        <dbReference type="PROSITE-ProRule" id="PRU00283"/>
    </source>
</evidence>
<reference evidence="14" key="1">
    <citation type="journal article" date="2021" name="Cell">
        <title>Tracing the genetic footprints of vertebrate landing in non-teleost ray-finned fishes.</title>
        <authorList>
            <person name="Bi X."/>
            <person name="Wang K."/>
            <person name="Yang L."/>
            <person name="Pan H."/>
            <person name="Jiang H."/>
            <person name="Wei Q."/>
            <person name="Fang M."/>
            <person name="Yu H."/>
            <person name="Zhu C."/>
            <person name="Cai Y."/>
            <person name="He Y."/>
            <person name="Gan X."/>
            <person name="Zeng H."/>
            <person name="Yu D."/>
            <person name="Zhu Y."/>
            <person name="Jiang H."/>
            <person name="Qiu Q."/>
            <person name="Yang H."/>
            <person name="Zhang Y.E."/>
            <person name="Wang W."/>
            <person name="Zhu M."/>
            <person name="He S."/>
            <person name="Zhang G."/>
        </authorList>
    </citation>
    <scope>NUCLEOTIDE SEQUENCE</scope>
    <source>
        <strain evidence="14">Bchr_001</strain>
    </source>
</reference>
<dbReference type="PANTHER" id="PTHR47972">
    <property type="entry name" value="KINESIN-LIKE PROTEIN KLP-3"/>
    <property type="match status" value="1"/>
</dbReference>
<sequence>MAETIQKKLQTELEQYQQIQKDLSKTMSARQKLEAQLTENNIVKEELDLLEAENMVYKLIGPVLVKQDLEEAKSTVAKRLEYITGEIKRYESQMKELERKSDQRREVLAALQQEFQKIRWSAKKEKVEIEYCFVAHGKNNFNLTTGSARNKIQNCPVLHELNVEIGVNDTEKKVLSRLPVPSARKRPLPESAGDTTGSRAENPAKKALFDKPVATSHPITRKRQANSTVGVRSAPLASQRPTAKNFQLTSAMTVAAGPSKAAAVAGGGSRRPAWDLKGKVSDMQNKVSTYQDKLRSVNKENKEVTERLHQSKSEVTELRMENSSLHDRLRICEGKLQLMTELQRERDYLAEEKRNLNSINESLKGEVSNLQSVKLLLTTQLDTAELHLRSKTAELLEKGEQLETAKQEIVSLKSMLSEVSEKLHKGEMDRRKLHNQILELKGNIRVFCRVRPLLSSDHADKIEHVQFPNNDEKSILLARTEESHIGRDGKDQLKYNFSFDRVFPPYSSQQEVFEEISLLVQSALDGYNVCIFAYGQTGSGKTYTMEGPDQLQDDTMGMIPRAVHQVFNSAEELKDQGWTYKFTASFLEIYNETIRDLLVNKTAKKMEHEIKRPASNSTAIYVSNLKYLNVETVEEVLSLIKVAKQNRATARTMMNDQSSRSHSVFQLKIEGVNEVRNITCNSTLSLIDLAGSERIDKSQSQGDRLKETKAINCSLSNLGSVFIALANKENFVPYRNSKLTFLLQNCLGGNSKTLMFVNISPENDSFGESLNSLRFASKVNECVIGTAVANRK</sequence>
<protein>
    <recommendedName>
        <fullName evidence="10">Kinesin-like protein</fullName>
    </recommendedName>
</protein>
<dbReference type="CDD" id="cd01366">
    <property type="entry name" value="KISc_C_terminal"/>
    <property type="match status" value="1"/>
</dbReference>
<evidence type="ECO:0000256" key="6">
    <source>
        <dbReference type="ARBA" id="ARBA00022840"/>
    </source>
</evidence>
<feature type="coiled-coil region" evidence="11">
    <location>
        <begin position="280"/>
        <end position="359"/>
    </location>
</feature>
<dbReference type="Gene3D" id="1.10.287.370">
    <property type="match status" value="1"/>
</dbReference>
<dbReference type="InterPro" id="IPR002777">
    <property type="entry name" value="PFD_beta-like"/>
</dbReference>
<dbReference type="Gene3D" id="1.10.287.2610">
    <property type="match status" value="1"/>
</dbReference>
<comment type="similarity">
    <text evidence="3">Belongs to the TRAFAC class myosin-kinesin ATPase superfamily. Kinesin family. KIN-14 subfamily.</text>
</comment>
<gene>
    <name evidence="14" type="primary">Ctk2</name>
    <name evidence="14" type="ORF">GTO92_0002355</name>
</gene>
<dbReference type="InterPro" id="IPR027417">
    <property type="entry name" value="P-loop_NTPase"/>
</dbReference>
<dbReference type="Pfam" id="PF01920">
    <property type="entry name" value="Prefoldin_2"/>
    <property type="match status" value="1"/>
</dbReference>
<evidence type="ECO:0000256" key="10">
    <source>
        <dbReference type="RuleBase" id="RU000394"/>
    </source>
</evidence>
<dbReference type="CDD" id="cd23161">
    <property type="entry name" value="Prefoldin_6"/>
    <property type="match status" value="1"/>
</dbReference>
<dbReference type="PANTHER" id="PTHR47972:SF45">
    <property type="entry name" value="PROTEIN CLARET SEGREGATIONAL"/>
    <property type="match status" value="1"/>
</dbReference>
<dbReference type="InterPro" id="IPR019821">
    <property type="entry name" value="Kinesin_motor_CS"/>
</dbReference>
<evidence type="ECO:0000256" key="11">
    <source>
        <dbReference type="SAM" id="Coils"/>
    </source>
</evidence>
<evidence type="ECO:0000256" key="4">
    <source>
        <dbReference type="ARBA" id="ARBA00022701"/>
    </source>
</evidence>
<keyword evidence="8" id="KW-0963">Cytoplasm</keyword>
<keyword evidence="5 9" id="KW-0547">Nucleotide-binding</keyword>
<keyword evidence="15" id="KW-1185">Reference proteome</keyword>
<dbReference type="Gene3D" id="3.40.850.10">
    <property type="entry name" value="Kinesin motor domain"/>
    <property type="match status" value="1"/>
</dbReference>
<feature type="non-terminal residue" evidence="14">
    <location>
        <position position="792"/>
    </location>
</feature>